<evidence type="ECO:0000313" key="2">
    <source>
        <dbReference type="Proteomes" id="UP001055172"/>
    </source>
</evidence>
<proteinExistence type="predicted"/>
<sequence>MPFDESLRASLRAIGLLLKAGQLGPNDDDDAVRSKTGRWCGAESIFGPFMSSVRDRRRAMAATYLTVVESTWVPEVAPKERYLLRSEPSKVSQLIPTGQPRP</sequence>
<keyword evidence="2" id="KW-1185">Reference proteome</keyword>
<gene>
    <name evidence="1" type="ORF">ColLi_05610</name>
</gene>
<evidence type="ECO:0000313" key="1">
    <source>
        <dbReference type="EMBL" id="GJC82772.1"/>
    </source>
</evidence>
<dbReference type="AlphaFoldDB" id="A0AA37GLR7"/>
<dbReference type="EMBL" id="BPPX01000010">
    <property type="protein sequence ID" value="GJC82772.1"/>
    <property type="molecule type" value="Genomic_DNA"/>
</dbReference>
<dbReference type="Proteomes" id="UP001055172">
    <property type="component" value="Unassembled WGS sequence"/>
</dbReference>
<organism evidence="1 2">
    <name type="scientific">Colletotrichum liriopes</name>
    <dbReference type="NCBI Taxonomy" id="708192"/>
    <lineage>
        <taxon>Eukaryota</taxon>
        <taxon>Fungi</taxon>
        <taxon>Dikarya</taxon>
        <taxon>Ascomycota</taxon>
        <taxon>Pezizomycotina</taxon>
        <taxon>Sordariomycetes</taxon>
        <taxon>Hypocreomycetidae</taxon>
        <taxon>Glomerellales</taxon>
        <taxon>Glomerellaceae</taxon>
        <taxon>Colletotrichum</taxon>
        <taxon>Colletotrichum spaethianum species complex</taxon>
    </lineage>
</organism>
<protein>
    <submittedName>
        <fullName evidence="1">Uncharacterized protein</fullName>
    </submittedName>
</protein>
<reference evidence="1 2" key="1">
    <citation type="submission" date="2021-07" db="EMBL/GenBank/DDBJ databases">
        <title>Genome data of Colletotrichum spaethianum.</title>
        <authorList>
            <person name="Utami Y.D."/>
            <person name="Hiruma K."/>
        </authorList>
    </citation>
    <scope>NUCLEOTIDE SEQUENCE [LARGE SCALE GENOMIC DNA]</scope>
    <source>
        <strain evidence="1 2">MAFF 242679</strain>
    </source>
</reference>
<name>A0AA37GLR7_9PEZI</name>
<accession>A0AA37GLR7</accession>
<comment type="caution">
    <text evidence="1">The sequence shown here is derived from an EMBL/GenBank/DDBJ whole genome shotgun (WGS) entry which is preliminary data.</text>
</comment>